<dbReference type="Proteomes" id="UP001268683">
    <property type="component" value="Chromosome"/>
</dbReference>
<evidence type="ECO:0000256" key="1">
    <source>
        <dbReference type="ARBA" id="ARBA00001974"/>
    </source>
</evidence>
<protein>
    <submittedName>
        <fullName evidence="5">FAD-binding protein</fullName>
    </submittedName>
</protein>
<evidence type="ECO:0000259" key="4">
    <source>
        <dbReference type="Pfam" id="PF00890"/>
    </source>
</evidence>
<dbReference type="RefSeq" id="WP_310798950.1">
    <property type="nucleotide sequence ID" value="NZ_CP123872.1"/>
</dbReference>
<dbReference type="Gene3D" id="3.50.50.60">
    <property type="entry name" value="FAD/NAD(P)-binding domain"/>
    <property type="match status" value="1"/>
</dbReference>
<evidence type="ECO:0000256" key="3">
    <source>
        <dbReference type="ARBA" id="ARBA00023002"/>
    </source>
</evidence>
<dbReference type="InterPro" id="IPR036188">
    <property type="entry name" value="FAD/NAD-bd_sf"/>
</dbReference>
<dbReference type="GO" id="GO:0016627">
    <property type="term" value="F:oxidoreductase activity, acting on the CH-CH group of donors"/>
    <property type="evidence" value="ECO:0007669"/>
    <property type="project" value="InterPro"/>
</dbReference>
<organism evidence="5 6">
    <name type="scientific">Temperatibacter marinus</name>
    <dbReference type="NCBI Taxonomy" id="1456591"/>
    <lineage>
        <taxon>Bacteria</taxon>
        <taxon>Pseudomonadati</taxon>
        <taxon>Pseudomonadota</taxon>
        <taxon>Alphaproteobacteria</taxon>
        <taxon>Kordiimonadales</taxon>
        <taxon>Temperatibacteraceae</taxon>
        <taxon>Temperatibacter</taxon>
    </lineage>
</organism>
<dbReference type="Gene3D" id="3.90.700.10">
    <property type="entry name" value="Succinate dehydrogenase/fumarate reductase flavoprotein, catalytic domain"/>
    <property type="match status" value="1"/>
</dbReference>
<dbReference type="EMBL" id="CP123872">
    <property type="protein sequence ID" value="WND03101.1"/>
    <property type="molecule type" value="Genomic_DNA"/>
</dbReference>
<dbReference type="InterPro" id="IPR027477">
    <property type="entry name" value="Succ_DH/fumarate_Rdtase_cat_sf"/>
</dbReference>
<keyword evidence="2" id="KW-0285">Flavoprotein</keyword>
<evidence type="ECO:0000313" key="5">
    <source>
        <dbReference type="EMBL" id="WND03101.1"/>
    </source>
</evidence>
<evidence type="ECO:0000313" key="6">
    <source>
        <dbReference type="Proteomes" id="UP001268683"/>
    </source>
</evidence>
<feature type="domain" description="FAD-dependent oxidoreductase 2 FAD-binding" evidence="4">
    <location>
        <begin position="9"/>
        <end position="532"/>
    </location>
</feature>
<dbReference type="Pfam" id="PF00890">
    <property type="entry name" value="FAD_binding_2"/>
    <property type="match status" value="1"/>
</dbReference>
<sequence>MTKAFYKSDVCIIGGGLAGIVSALEILDAKPHQNVIIFDQDAENRFGGLALWAFGGMALVDTPAQARLKIDDSIERAKKDWYSFADFEATDHWPRAWADYYIENSNEKVFHWLKERGIGFLPAVQWVERGLHDRGNSVARYHVLWGTSQFMTKTLILRLKPYIDTGRLSLFHRHKVEGFTTQNGKITGCHGGDLASNKEFECDAGATIVATGGIGGNIDQVRRHWPPEWTEKGSPAPDVILNGCHPFGDGHLHDQTASLGGRVTHLDKMWNYAAGIPHPQADFEGHGLSLIPTRTSMWCNHEGKRINAGSMDPSKPPLITGFDTNYLCQQVAAQEKPWTWHIMNWDIARKELAISGAEHNPYIRDKKFITFVYSMLTARPWLIKRMAKESDHVITAMTLEELVQKMNALTDQPHIEVETLKAELDQYDALLSKAPGEIEDPQIRLIKTLREWSGDKLRTSNFKTIQSSQSLPYVAIKTYLIARKTLGGIQTNLKGQVLDSAGKPMEGLYAVGEAAGFGGGGASGKRSLEGTFLPGCILTGQSAARALYT</sequence>
<dbReference type="PIRSF" id="PIRSF036654">
    <property type="entry name" value="UCP036654"/>
    <property type="match status" value="1"/>
</dbReference>
<keyword evidence="3" id="KW-0560">Oxidoreductase</keyword>
<keyword evidence="6" id="KW-1185">Reference proteome</keyword>
<accession>A0AA52EJC5</accession>
<dbReference type="KEGG" id="tmk:QGN29_01815"/>
<comment type="cofactor">
    <cofactor evidence="1">
        <name>FAD</name>
        <dbReference type="ChEBI" id="CHEBI:57692"/>
    </cofactor>
</comment>
<proteinExistence type="predicted"/>
<dbReference type="PANTHER" id="PTHR43260">
    <property type="entry name" value="3-KETOSTEROID-DELTA-1-DEHYDROGENASE"/>
    <property type="match status" value="1"/>
</dbReference>
<reference evidence="5" key="1">
    <citation type="submission" date="2023-04" db="EMBL/GenBank/DDBJ databases">
        <title>Complete genome sequence of Temperatibacter marinus.</title>
        <authorList>
            <person name="Rong J.-C."/>
            <person name="Yi M.-L."/>
            <person name="Zhao Q."/>
        </authorList>
    </citation>
    <scope>NUCLEOTIDE SEQUENCE</scope>
    <source>
        <strain evidence="5">NBRC 110045</strain>
    </source>
</reference>
<dbReference type="InterPro" id="IPR014614">
    <property type="entry name" value="KsdD_DH"/>
</dbReference>
<dbReference type="PANTHER" id="PTHR43260:SF1">
    <property type="entry name" value="KSDD-LIKE STEROID DEHYDROGENASE RV0785"/>
    <property type="match status" value="1"/>
</dbReference>
<dbReference type="InterPro" id="IPR003953">
    <property type="entry name" value="FAD-dep_OxRdtase_2_FAD-bd"/>
</dbReference>
<name>A0AA52EJC5_9PROT</name>
<evidence type="ECO:0000256" key="2">
    <source>
        <dbReference type="ARBA" id="ARBA00022630"/>
    </source>
</evidence>
<dbReference type="SUPFAM" id="SSF51905">
    <property type="entry name" value="FAD/NAD(P)-binding domain"/>
    <property type="match status" value="1"/>
</dbReference>
<gene>
    <name evidence="5" type="ORF">QGN29_01815</name>
</gene>
<dbReference type="AlphaFoldDB" id="A0AA52EJC5"/>